<proteinExistence type="predicted"/>
<dbReference type="GO" id="GO:0009103">
    <property type="term" value="P:lipopolysaccharide biosynthetic process"/>
    <property type="evidence" value="ECO:0007669"/>
    <property type="project" value="TreeGrafter"/>
</dbReference>
<dbReference type="Gene3D" id="3.40.50.2000">
    <property type="entry name" value="Glycogen Phosphorylase B"/>
    <property type="match status" value="2"/>
</dbReference>
<keyword evidence="5" id="KW-1185">Reference proteome</keyword>
<dbReference type="EMBL" id="MBTA01000026">
    <property type="protein sequence ID" value="RKD14303.1"/>
    <property type="molecule type" value="Genomic_DNA"/>
</dbReference>
<dbReference type="PANTHER" id="PTHR46401:SF2">
    <property type="entry name" value="GLYCOSYLTRANSFERASE WBBK-RELATED"/>
    <property type="match status" value="1"/>
</dbReference>
<dbReference type="RefSeq" id="WP_120182303.1">
    <property type="nucleotide sequence ID" value="NZ_MBTA01000026.1"/>
</dbReference>
<evidence type="ECO:0000259" key="3">
    <source>
        <dbReference type="Pfam" id="PF13439"/>
    </source>
</evidence>
<sequence>MRRIFFDHQKFSTQKFGGISRYFANIIGAIKENPDFDYLLGVANSDNFYIKDEQIPLNNALANQLLKSEFGFRRFRLNELYSKYLLGKNKFDVFHPTYYDPYFIKYLRKPMVTTIHDMTYERLPAYFWVQDPLTSQKRISAQRADKIIAISETTKQDLVEILEVDERKIEVIYHGIDVFSPLALEPISNLPQNYVFFVGDRGGYKNFYLLLDAFALLANKHPDLHLVLAGGGKLVGADVEIINRKKLNTRVHHFQANDAQLNYLYQQAKLFVYPSLYEGFGLPILEAFKAKCPILLSDTACFKEIAQDAALFFGKHALDDLVYKIEQMLGDEVLRKNLIKKGTERLAHFPIEKSMEQTLNVYRELC</sequence>
<evidence type="ECO:0000259" key="2">
    <source>
        <dbReference type="Pfam" id="PF00534"/>
    </source>
</evidence>
<evidence type="ECO:0000256" key="1">
    <source>
        <dbReference type="ARBA" id="ARBA00022679"/>
    </source>
</evidence>
<dbReference type="Pfam" id="PF00534">
    <property type="entry name" value="Glycos_transf_1"/>
    <property type="match status" value="1"/>
</dbReference>
<gene>
    <name evidence="4" type="ORF">BCY91_07385</name>
</gene>
<evidence type="ECO:0000313" key="4">
    <source>
        <dbReference type="EMBL" id="RKD14303.1"/>
    </source>
</evidence>
<dbReference type="InterPro" id="IPR001296">
    <property type="entry name" value="Glyco_trans_1"/>
</dbReference>
<dbReference type="PANTHER" id="PTHR46401">
    <property type="entry name" value="GLYCOSYLTRANSFERASE WBBK-RELATED"/>
    <property type="match status" value="1"/>
</dbReference>
<dbReference type="SUPFAM" id="SSF53756">
    <property type="entry name" value="UDP-Glycosyltransferase/glycogen phosphorylase"/>
    <property type="match status" value="1"/>
</dbReference>
<feature type="domain" description="Glycosyltransferase subfamily 4-like N-terminal" evidence="3">
    <location>
        <begin position="60"/>
        <end position="178"/>
    </location>
</feature>
<keyword evidence="1" id="KW-0808">Transferase</keyword>
<dbReference type="Proteomes" id="UP000283433">
    <property type="component" value="Unassembled WGS sequence"/>
</dbReference>
<organism evidence="4 5">
    <name type="scientific">Pelobium manganitolerans</name>
    <dbReference type="NCBI Taxonomy" id="1842495"/>
    <lineage>
        <taxon>Bacteria</taxon>
        <taxon>Pseudomonadati</taxon>
        <taxon>Bacteroidota</taxon>
        <taxon>Sphingobacteriia</taxon>
        <taxon>Sphingobacteriales</taxon>
        <taxon>Sphingobacteriaceae</taxon>
        <taxon>Pelobium</taxon>
    </lineage>
</organism>
<dbReference type="InterPro" id="IPR028098">
    <property type="entry name" value="Glyco_trans_4-like_N"/>
</dbReference>
<evidence type="ECO:0000313" key="5">
    <source>
        <dbReference type="Proteomes" id="UP000283433"/>
    </source>
</evidence>
<dbReference type="Pfam" id="PF13439">
    <property type="entry name" value="Glyco_transf_4"/>
    <property type="match status" value="1"/>
</dbReference>
<dbReference type="OrthoDB" id="9801609at2"/>
<evidence type="ECO:0008006" key="6">
    <source>
        <dbReference type="Google" id="ProtNLM"/>
    </source>
</evidence>
<protein>
    <recommendedName>
        <fullName evidence="6">Glycosyl transferase family 1</fullName>
    </recommendedName>
</protein>
<dbReference type="CDD" id="cd03809">
    <property type="entry name" value="GT4_MtfB-like"/>
    <property type="match status" value="1"/>
</dbReference>
<feature type="domain" description="Glycosyl transferase family 1" evidence="2">
    <location>
        <begin position="190"/>
        <end position="344"/>
    </location>
</feature>
<accession>A0A419S3S8</accession>
<reference evidence="4 5" key="1">
    <citation type="submission" date="2016-07" db="EMBL/GenBank/DDBJ databases">
        <title>Genome of Pelobium manganitolerans.</title>
        <authorList>
            <person name="Wu S."/>
            <person name="Wang G."/>
        </authorList>
    </citation>
    <scope>NUCLEOTIDE SEQUENCE [LARGE SCALE GENOMIC DNA]</scope>
    <source>
        <strain evidence="4 5">YS-25</strain>
    </source>
</reference>
<comment type="caution">
    <text evidence="4">The sequence shown here is derived from an EMBL/GenBank/DDBJ whole genome shotgun (WGS) entry which is preliminary data.</text>
</comment>
<dbReference type="AlphaFoldDB" id="A0A419S3S8"/>
<dbReference type="GO" id="GO:0016757">
    <property type="term" value="F:glycosyltransferase activity"/>
    <property type="evidence" value="ECO:0007669"/>
    <property type="project" value="InterPro"/>
</dbReference>
<name>A0A419S3S8_9SPHI</name>